<feature type="non-terminal residue" evidence="2">
    <location>
        <position position="120"/>
    </location>
</feature>
<evidence type="ECO:0000256" key="1">
    <source>
        <dbReference type="SAM" id="Phobius"/>
    </source>
</evidence>
<name>R0LIB2_ANAPL</name>
<keyword evidence="1" id="KW-1133">Transmembrane helix</keyword>
<evidence type="ECO:0000313" key="3">
    <source>
        <dbReference type="Proteomes" id="UP000296049"/>
    </source>
</evidence>
<sequence length="120" mass="13490">VFVGSILACIPLAPAARHTGAQGGKCSYILFQFSGEGLYHINLFCFYLFLFKKNTLNPSGRNDCVAYCGWERRAFAFHLIWSFHSLQLLNLVATGRSIDPEMGRTSLPCQMFFCCPHAIF</sequence>
<evidence type="ECO:0000313" key="2">
    <source>
        <dbReference type="EMBL" id="EOB05409.1"/>
    </source>
</evidence>
<gene>
    <name evidence="2" type="ORF">Anapl_04586</name>
</gene>
<keyword evidence="3" id="KW-1185">Reference proteome</keyword>
<dbReference type="Proteomes" id="UP000296049">
    <property type="component" value="Unassembled WGS sequence"/>
</dbReference>
<feature type="non-terminal residue" evidence="2">
    <location>
        <position position="1"/>
    </location>
</feature>
<proteinExistence type="predicted"/>
<accession>R0LIB2</accession>
<keyword evidence="1" id="KW-0472">Membrane</keyword>
<feature type="transmembrane region" description="Helical" evidence="1">
    <location>
        <begin position="27"/>
        <end position="51"/>
    </location>
</feature>
<organism evidence="2 3">
    <name type="scientific">Anas platyrhynchos</name>
    <name type="common">Mallard</name>
    <name type="synonym">Anas boschas</name>
    <dbReference type="NCBI Taxonomy" id="8839"/>
    <lineage>
        <taxon>Eukaryota</taxon>
        <taxon>Metazoa</taxon>
        <taxon>Chordata</taxon>
        <taxon>Craniata</taxon>
        <taxon>Vertebrata</taxon>
        <taxon>Euteleostomi</taxon>
        <taxon>Archelosauria</taxon>
        <taxon>Archosauria</taxon>
        <taxon>Dinosauria</taxon>
        <taxon>Saurischia</taxon>
        <taxon>Theropoda</taxon>
        <taxon>Coelurosauria</taxon>
        <taxon>Aves</taxon>
        <taxon>Neognathae</taxon>
        <taxon>Galloanserae</taxon>
        <taxon>Anseriformes</taxon>
        <taxon>Anatidae</taxon>
        <taxon>Anatinae</taxon>
        <taxon>Anas</taxon>
    </lineage>
</organism>
<protein>
    <submittedName>
        <fullName evidence="2">Uncharacterized protein</fullName>
    </submittedName>
</protein>
<reference evidence="3" key="1">
    <citation type="journal article" date="2013" name="Nat. Genet.">
        <title>The duck genome and transcriptome provide insight into an avian influenza virus reservoir species.</title>
        <authorList>
            <person name="Huang Y."/>
            <person name="Li Y."/>
            <person name="Burt D.W."/>
            <person name="Chen H."/>
            <person name="Zhang Y."/>
            <person name="Qian W."/>
            <person name="Kim H."/>
            <person name="Gan S."/>
            <person name="Zhao Y."/>
            <person name="Li J."/>
            <person name="Yi K."/>
            <person name="Feng H."/>
            <person name="Zhu P."/>
            <person name="Li B."/>
            <person name="Liu Q."/>
            <person name="Fairley S."/>
            <person name="Magor K.E."/>
            <person name="Du Z."/>
            <person name="Hu X."/>
            <person name="Goodman L."/>
            <person name="Tafer H."/>
            <person name="Vignal A."/>
            <person name="Lee T."/>
            <person name="Kim K.W."/>
            <person name="Sheng Z."/>
            <person name="An Y."/>
            <person name="Searle S."/>
            <person name="Herrero J."/>
            <person name="Groenen M.A."/>
            <person name="Crooijmans R.P."/>
            <person name="Faraut T."/>
            <person name="Cai Q."/>
            <person name="Webster R.G."/>
            <person name="Aldridge J.R."/>
            <person name="Warren W.C."/>
            <person name="Bartschat S."/>
            <person name="Kehr S."/>
            <person name="Marz M."/>
            <person name="Stadler P.F."/>
            <person name="Smith J."/>
            <person name="Kraus R.H."/>
            <person name="Zhao Y."/>
            <person name="Ren L."/>
            <person name="Fei J."/>
            <person name="Morisson M."/>
            <person name="Kaiser P."/>
            <person name="Griffin D.K."/>
            <person name="Rao M."/>
            <person name="Pitel F."/>
            <person name="Wang J."/>
            <person name="Li N."/>
        </authorList>
    </citation>
    <scope>NUCLEOTIDE SEQUENCE [LARGE SCALE GENOMIC DNA]</scope>
</reference>
<dbReference type="EMBL" id="KB742690">
    <property type="protein sequence ID" value="EOB05409.1"/>
    <property type="molecule type" value="Genomic_DNA"/>
</dbReference>
<dbReference type="AlphaFoldDB" id="R0LIB2"/>
<keyword evidence="1" id="KW-0812">Transmembrane</keyword>